<name>A0ABQ7NQH8_BRACM</name>
<evidence type="ECO:0000256" key="2">
    <source>
        <dbReference type="SAM" id="Phobius"/>
    </source>
</evidence>
<feature type="domain" description="F-box associated beta-propeller type 1" evidence="3">
    <location>
        <begin position="253"/>
        <end position="389"/>
    </location>
</feature>
<proteinExistence type="predicted"/>
<accession>A0ABQ7NQH8</accession>
<keyword evidence="2" id="KW-1133">Transmembrane helix</keyword>
<gene>
    <name evidence="4" type="primary">A01p007880.1_BraROA</name>
    <name evidence="4" type="ORF">IGI04_000670</name>
</gene>
<dbReference type="PANTHER" id="PTHR13505:SF10">
    <property type="entry name" value="TRANSMEMBRANE PROTEIN 208"/>
    <property type="match status" value="1"/>
</dbReference>
<protein>
    <recommendedName>
        <fullName evidence="3">F-box associated beta-propeller type 1 domain-containing protein</fullName>
    </recommendedName>
</protein>
<keyword evidence="2" id="KW-0472">Membrane</keyword>
<keyword evidence="2" id="KW-0812">Transmembrane</keyword>
<dbReference type="EMBL" id="JADBGQ010000001">
    <property type="protein sequence ID" value="KAG5413103.1"/>
    <property type="molecule type" value="Genomic_DNA"/>
</dbReference>
<evidence type="ECO:0000313" key="4">
    <source>
        <dbReference type="EMBL" id="KAG5413103.1"/>
    </source>
</evidence>
<dbReference type="NCBIfam" id="TIGR01640">
    <property type="entry name" value="F_box_assoc_1"/>
    <property type="match status" value="1"/>
</dbReference>
<dbReference type="Pfam" id="PF05620">
    <property type="entry name" value="TMEM208_SND2"/>
    <property type="match status" value="1"/>
</dbReference>
<dbReference type="InterPro" id="IPR008506">
    <property type="entry name" value="SND2/TMEM208"/>
</dbReference>
<keyword evidence="5" id="KW-1185">Reference proteome</keyword>
<feature type="compositionally biased region" description="Basic and acidic residues" evidence="1">
    <location>
        <begin position="228"/>
        <end position="243"/>
    </location>
</feature>
<dbReference type="Pfam" id="PF07734">
    <property type="entry name" value="FBA_1"/>
    <property type="match status" value="1"/>
</dbReference>
<sequence>ANNLTYTKALVRRAEAHEKLEHFEEAVTGKPMNYVFYCFLLYSSELTTVIFFDRFYLAGELCCSPTRDRNIRGARRIEDTVMANQGAKKRKDENARHMAKLRRIIIACNVVYVIVRMVVFYSSFTWRHWIGLVVTSLGYAVPYKFLDGMAKPSVSDDGELIDGGFDMSSGGICGYLHDVLYITCFVQLASIISGKFWYAYLVIPAFGACKASGLIRGFMSQGSEGGVEDEKTRKKREKMERKASRGQAVRTRTQCYQNNNYSYKLLRHMPSNEKGTFEISEINSDLWRRIPHDFILQFDHSSVHLKGKTYWCASDSREYGAVLYLLSFDYTTKRFARMCLPDPYRRCQTVSLSVVREEKLAMLLRPRDRLGKEIEIWISSAIDDETKLYFFFKQDNAERGRADHGIHHWLFWGKR</sequence>
<dbReference type="InterPro" id="IPR006527">
    <property type="entry name" value="F-box-assoc_dom_typ1"/>
</dbReference>
<organism evidence="4 5">
    <name type="scientific">Brassica rapa subsp. trilocularis</name>
    <dbReference type="NCBI Taxonomy" id="1813537"/>
    <lineage>
        <taxon>Eukaryota</taxon>
        <taxon>Viridiplantae</taxon>
        <taxon>Streptophyta</taxon>
        <taxon>Embryophyta</taxon>
        <taxon>Tracheophyta</taxon>
        <taxon>Spermatophyta</taxon>
        <taxon>Magnoliopsida</taxon>
        <taxon>eudicotyledons</taxon>
        <taxon>Gunneridae</taxon>
        <taxon>Pentapetalae</taxon>
        <taxon>rosids</taxon>
        <taxon>malvids</taxon>
        <taxon>Brassicales</taxon>
        <taxon>Brassicaceae</taxon>
        <taxon>Brassiceae</taxon>
        <taxon>Brassica</taxon>
    </lineage>
</organism>
<feature type="region of interest" description="Disordered" evidence="1">
    <location>
        <begin position="222"/>
        <end position="244"/>
    </location>
</feature>
<dbReference type="InterPro" id="IPR017451">
    <property type="entry name" value="F-box-assoc_interact_dom"/>
</dbReference>
<dbReference type="Proteomes" id="UP000823674">
    <property type="component" value="Chromosome A01"/>
</dbReference>
<evidence type="ECO:0000256" key="1">
    <source>
        <dbReference type="SAM" id="MobiDB-lite"/>
    </source>
</evidence>
<evidence type="ECO:0000259" key="3">
    <source>
        <dbReference type="Pfam" id="PF07734"/>
    </source>
</evidence>
<reference evidence="4 5" key="1">
    <citation type="submission" date="2021-03" db="EMBL/GenBank/DDBJ databases">
        <authorList>
            <person name="King G.J."/>
            <person name="Bancroft I."/>
            <person name="Baten A."/>
            <person name="Bloomfield J."/>
            <person name="Borpatragohain P."/>
            <person name="He Z."/>
            <person name="Irish N."/>
            <person name="Irwin J."/>
            <person name="Liu K."/>
            <person name="Mauleon R.P."/>
            <person name="Moore J."/>
            <person name="Morris R."/>
            <person name="Ostergaard L."/>
            <person name="Wang B."/>
            <person name="Wells R."/>
        </authorList>
    </citation>
    <scope>NUCLEOTIDE SEQUENCE [LARGE SCALE GENOMIC DNA]</scope>
    <source>
        <strain evidence="4">R-o-18</strain>
        <tissue evidence="4">Leaf</tissue>
    </source>
</reference>
<feature type="non-terminal residue" evidence="4">
    <location>
        <position position="1"/>
    </location>
</feature>
<dbReference type="PANTHER" id="PTHR13505">
    <property type="entry name" value="TRANSMEMBRANE PROTEIN 208"/>
    <property type="match status" value="1"/>
</dbReference>
<comment type="caution">
    <text evidence="4">The sequence shown here is derived from an EMBL/GenBank/DDBJ whole genome shotgun (WGS) entry which is preliminary data.</text>
</comment>
<feature type="transmembrane region" description="Helical" evidence="2">
    <location>
        <begin position="104"/>
        <end position="122"/>
    </location>
</feature>
<evidence type="ECO:0000313" key="5">
    <source>
        <dbReference type="Proteomes" id="UP000823674"/>
    </source>
</evidence>